<dbReference type="GO" id="GO:0008270">
    <property type="term" value="F:zinc ion binding"/>
    <property type="evidence" value="ECO:0007669"/>
    <property type="project" value="UniProtKB-KW"/>
</dbReference>
<evidence type="ECO:0000256" key="1">
    <source>
        <dbReference type="ARBA" id="ARBA00022723"/>
    </source>
</evidence>
<dbReference type="InterPro" id="IPR013087">
    <property type="entry name" value="Znf_C2H2_type"/>
</dbReference>
<dbReference type="PROSITE" id="PS50157">
    <property type="entry name" value="ZINC_FINGER_C2H2_2"/>
    <property type="match status" value="2"/>
</dbReference>
<keyword evidence="1" id="KW-0479">Metal-binding</keyword>
<evidence type="ECO:0000313" key="8">
    <source>
        <dbReference type="Proteomes" id="UP001286313"/>
    </source>
</evidence>
<keyword evidence="2" id="KW-0677">Repeat</keyword>
<keyword evidence="8" id="KW-1185">Reference proteome</keyword>
<reference evidence="7" key="1">
    <citation type="submission" date="2023-10" db="EMBL/GenBank/DDBJ databases">
        <title>Genome assemblies of two species of porcelain crab, Petrolisthes cinctipes and Petrolisthes manimaculis (Anomura: Porcellanidae).</title>
        <authorList>
            <person name="Angst P."/>
        </authorList>
    </citation>
    <scope>NUCLEOTIDE SEQUENCE</scope>
    <source>
        <strain evidence="7">PB745_01</strain>
        <tissue evidence="7">Gill</tissue>
    </source>
</reference>
<dbReference type="Proteomes" id="UP001286313">
    <property type="component" value="Unassembled WGS sequence"/>
</dbReference>
<evidence type="ECO:0000259" key="6">
    <source>
        <dbReference type="PROSITE" id="PS50157"/>
    </source>
</evidence>
<dbReference type="InterPro" id="IPR036236">
    <property type="entry name" value="Znf_C2H2_sf"/>
</dbReference>
<name>A0AAE1F4H6_PETCI</name>
<accession>A0AAE1F4H6</accession>
<dbReference type="SUPFAM" id="SSF57667">
    <property type="entry name" value="beta-beta-alpha zinc fingers"/>
    <property type="match status" value="1"/>
</dbReference>
<evidence type="ECO:0000313" key="7">
    <source>
        <dbReference type="EMBL" id="KAK3866717.1"/>
    </source>
</evidence>
<sequence length="85" mass="9768">MMESGLANTNKSSSSVSVGGKNYNFKSHQCSYCSYSTYFNYLLVRHMRTHTGEKPYSCPHCTYRSSRKDSLKQHLLIHTLVPTDR</sequence>
<dbReference type="PANTHER" id="PTHR24403">
    <property type="entry name" value="ZINC FINGER PROTEIN"/>
    <property type="match status" value="1"/>
</dbReference>
<dbReference type="GO" id="GO:0045944">
    <property type="term" value="P:positive regulation of transcription by RNA polymerase II"/>
    <property type="evidence" value="ECO:0007669"/>
    <property type="project" value="TreeGrafter"/>
</dbReference>
<dbReference type="EMBL" id="JAWQEG010003349">
    <property type="protein sequence ID" value="KAK3866717.1"/>
    <property type="molecule type" value="Genomic_DNA"/>
</dbReference>
<protein>
    <recommendedName>
        <fullName evidence="6">C2H2-type domain-containing protein</fullName>
    </recommendedName>
</protein>
<evidence type="ECO:0000256" key="2">
    <source>
        <dbReference type="ARBA" id="ARBA00022737"/>
    </source>
</evidence>
<proteinExistence type="predicted"/>
<dbReference type="PANTHER" id="PTHR24403:SF67">
    <property type="entry name" value="FI01116P-RELATED"/>
    <property type="match status" value="1"/>
</dbReference>
<evidence type="ECO:0000256" key="5">
    <source>
        <dbReference type="PROSITE-ProRule" id="PRU00042"/>
    </source>
</evidence>
<gene>
    <name evidence="7" type="ORF">Pcinc_027755</name>
</gene>
<feature type="domain" description="C2H2-type" evidence="6">
    <location>
        <begin position="56"/>
        <end position="79"/>
    </location>
</feature>
<feature type="domain" description="C2H2-type" evidence="6">
    <location>
        <begin position="28"/>
        <end position="55"/>
    </location>
</feature>
<dbReference type="FunFam" id="3.30.160.60:FF:002343">
    <property type="entry name" value="Zinc finger protein 33A"/>
    <property type="match status" value="1"/>
</dbReference>
<evidence type="ECO:0000256" key="4">
    <source>
        <dbReference type="ARBA" id="ARBA00022833"/>
    </source>
</evidence>
<dbReference type="AlphaFoldDB" id="A0AAE1F4H6"/>
<evidence type="ECO:0000256" key="3">
    <source>
        <dbReference type="ARBA" id="ARBA00022771"/>
    </source>
</evidence>
<comment type="caution">
    <text evidence="7">The sequence shown here is derived from an EMBL/GenBank/DDBJ whole genome shotgun (WGS) entry which is preliminary data.</text>
</comment>
<dbReference type="Gene3D" id="3.30.160.60">
    <property type="entry name" value="Classic Zinc Finger"/>
    <property type="match status" value="2"/>
</dbReference>
<dbReference type="SMART" id="SM00355">
    <property type="entry name" value="ZnF_C2H2"/>
    <property type="match status" value="2"/>
</dbReference>
<keyword evidence="3 5" id="KW-0863">Zinc-finger</keyword>
<organism evidence="7 8">
    <name type="scientific">Petrolisthes cinctipes</name>
    <name type="common">Flat porcelain crab</name>
    <dbReference type="NCBI Taxonomy" id="88211"/>
    <lineage>
        <taxon>Eukaryota</taxon>
        <taxon>Metazoa</taxon>
        <taxon>Ecdysozoa</taxon>
        <taxon>Arthropoda</taxon>
        <taxon>Crustacea</taxon>
        <taxon>Multicrustacea</taxon>
        <taxon>Malacostraca</taxon>
        <taxon>Eumalacostraca</taxon>
        <taxon>Eucarida</taxon>
        <taxon>Decapoda</taxon>
        <taxon>Pleocyemata</taxon>
        <taxon>Anomura</taxon>
        <taxon>Galatheoidea</taxon>
        <taxon>Porcellanidae</taxon>
        <taxon>Petrolisthes</taxon>
    </lineage>
</organism>
<dbReference type="InterPro" id="IPR050688">
    <property type="entry name" value="Zinc_finger/UBP_domain"/>
</dbReference>
<dbReference type="GO" id="GO:0005634">
    <property type="term" value="C:nucleus"/>
    <property type="evidence" value="ECO:0007669"/>
    <property type="project" value="TreeGrafter"/>
</dbReference>
<dbReference type="Pfam" id="PF00096">
    <property type="entry name" value="zf-C2H2"/>
    <property type="match status" value="2"/>
</dbReference>
<keyword evidence="4" id="KW-0862">Zinc</keyword>